<dbReference type="Proteomes" id="UP000001056">
    <property type="component" value="Unassembled WGS sequence"/>
</dbReference>
<proteinExistence type="predicted"/>
<accession>Q2GRW2</accession>
<evidence type="ECO:0000256" key="1">
    <source>
        <dbReference type="SAM" id="MobiDB-lite"/>
    </source>
</evidence>
<dbReference type="HOGENOM" id="CLU_1635181_0_0_1"/>
<gene>
    <name evidence="2" type="ORF">CHGG_09292</name>
</gene>
<name>Q2GRW2_CHAGB</name>
<evidence type="ECO:0000313" key="2">
    <source>
        <dbReference type="EMBL" id="EAQ85278.1"/>
    </source>
</evidence>
<keyword evidence="3" id="KW-1185">Reference proteome</keyword>
<feature type="region of interest" description="Disordered" evidence="1">
    <location>
        <begin position="53"/>
        <end position="73"/>
    </location>
</feature>
<evidence type="ECO:0000313" key="3">
    <source>
        <dbReference type="Proteomes" id="UP000001056"/>
    </source>
</evidence>
<dbReference type="EMBL" id="CH408034">
    <property type="protein sequence ID" value="EAQ85278.1"/>
    <property type="molecule type" value="Genomic_DNA"/>
</dbReference>
<dbReference type="GeneID" id="4395226"/>
<sequence length="162" mass="17344">MVFGRELMSDDASISHCRAVPLFNAKSQGLFLTVLAADVAIISKAVSDWSRPPPRIAIGPPKQVSVQDMQRPNHEPRRAFRGAGALARLEPRRRPVVGTAGFGKDAGDPAVSAVFGILSGLLPPRPKEDGIRKMGGESVSRFQECESVGQKKKAVAENCIEG</sequence>
<reference evidence="3" key="1">
    <citation type="journal article" date="2015" name="Genome Announc.">
        <title>Draft genome sequence of the cellulolytic fungus Chaetomium globosum.</title>
        <authorList>
            <person name="Cuomo C.A."/>
            <person name="Untereiner W.A."/>
            <person name="Ma L.-J."/>
            <person name="Grabherr M."/>
            <person name="Birren B.W."/>
        </authorList>
    </citation>
    <scope>NUCLEOTIDE SEQUENCE [LARGE SCALE GENOMIC DNA]</scope>
    <source>
        <strain evidence="3">ATCC 6205 / CBS 148.51 / DSM 1962 / NBRC 6347 / NRRL 1970</strain>
    </source>
</reference>
<organism evidence="2 3">
    <name type="scientific">Chaetomium globosum (strain ATCC 6205 / CBS 148.51 / DSM 1962 / NBRC 6347 / NRRL 1970)</name>
    <name type="common">Soil fungus</name>
    <dbReference type="NCBI Taxonomy" id="306901"/>
    <lineage>
        <taxon>Eukaryota</taxon>
        <taxon>Fungi</taxon>
        <taxon>Dikarya</taxon>
        <taxon>Ascomycota</taxon>
        <taxon>Pezizomycotina</taxon>
        <taxon>Sordariomycetes</taxon>
        <taxon>Sordariomycetidae</taxon>
        <taxon>Sordariales</taxon>
        <taxon>Chaetomiaceae</taxon>
        <taxon>Chaetomium</taxon>
    </lineage>
</organism>
<dbReference type="AlphaFoldDB" id="Q2GRW2"/>
<dbReference type="RefSeq" id="XP_001227219.1">
    <property type="nucleotide sequence ID" value="XM_001227218.1"/>
</dbReference>
<protein>
    <submittedName>
        <fullName evidence="2">Uncharacterized protein</fullName>
    </submittedName>
</protein>
<dbReference type="InParanoid" id="Q2GRW2"/>
<dbReference type="VEuPathDB" id="FungiDB:CHGG_09292"/>